<dbReference type="Pfam" id="PF12585">
    <property type="entry name" value="DUF3759"/>
    <property type="match status" value="1"/>
</dbReference>
<sequence length="263" mass="28769">MAWGWDQSDDAHRQVYENKHEGHLSHELIAGAASFAGMKAWEDHQRKQGKTVSHAFAKEALAAVVGAEVDKLAETKGMDEVDKIKAREHAKKNAHHMYEEHYERQHGAPEFDPGRFPPPDRFEGRRGGWIPPVQESSRIINALTVGKGLLYAWMQGVREATGASPTWVSNVVRQCLMSANTSISIETLAPVGMISRPRKQPPSTGVITQAGQIIHGTWTDINLGMPEGAAKGGLALFSLFSVFGTGFILKPNSNRKISPAASK</sequence>
<reference evidence="1" key="1">
    <citation type="submission" date="2025-02" db="EMBL/GenBank/DDBJ databases">
        <authorList>
            <consortium name="NCBI Genome Project"/>
        </authorList>
    </citation>
    <scope>NUCLEOTIDE SEQUENCE</scope>
</reference>
<dbReference type="VEuPathDB" id="FungiDB:An07g03660"/>
<organism evidence="1">
    <name type="scientific">Aspergillus niger</name>
    <dbReference type="NCBI Taxonomy" id="5061"/>
    <lineage>
        <taxon>Eukaryota</taxon>
        <taxon>Fungi</taxon>
        <taxon>Dikarya</taxon>
        <taxon>Ascomycota</taxon>
        <taxon>Pezizomycotina</taxon>
        <taxon>Eurotiomycetes</taxon>
        <taxon>Eurotiomycetidae</taxon>
        <taxon>Eurotiales</taxon>
        <taxon>Aspergillaceae</taxon>
        <taxon>Aspergillus</taxon>
        <taxon>Aspergillus subgen. Circumdati</taxon>
    </lineage>
</organism>
<name>A0AAJ6QCE7_ASPNG</name>
<evidence type="ECO:0000313" key="1">
    <source>
        <dbReference type="RefSeq" id="XP_001391449.3"/>
    </source>
</evidence>
<accession>A0AAJ6QCE7</accession>
<dbReference type="InterPro" id="IPR022234">
    <property type="entry name" value="DUF3759"/>
</dbReference>
<reference evidence="1" key="2">
    <citation type="submission" date="2025-08" db="UniProtKB">
        <authorList>
            <consortium name="RefSeq"/>
        </authorList>
    </citation>
    <scope>IDENTIFICATION</scope>
</reference>
<dbReference type="PANTHER" id="PTHR37450">
    <property type="entry name" value="CIPC PROTEIN"/>
    <property type="match status" value="1"/>
</dbReference>
<gene>
    <name evidence="1" type="ORF">An07g03660</name>
</gene>
<dbReference type="AlphaFoldDB" id="A0AAJ6QCE7"/>
<dbReference type="KEGG" id="ang:An07g03660"/>
<dbReference type="RefSeq" id="XP_001391449.3">
    <property type="nucleotide sequence ID" value="XM_001391412.3"/>
</dbReference>
<protein>
    <submittedName>
        <fullName evidence="1">Uncharacterized protein</fullName>
    </submittedName>
</protein>
<proteinExistence type="predicted"/>
<dbReference type="GeneID" id="4981633"/>
<dbReference type="PANTHER" id="PTHR37450:SF1">
    <property type="entry name" value="CIPC PROTEIN"/>
    <property type="match status" value="1"/>
</dbReference>